<sequence length="63" mass="7378">MSSFLRHQNLTLAYLGTQMLGNVRRKPPGYTMPHLSYYDAHSYNDFDPNQSVVQYDTRFYSSP</sequence>
<dbReference type="Proteomes" id="UP000663193">
    <property type="component" value="Chromosome 10"/>
</dbReference>
<protein>
    <submittedName>
        <fullName evidence="1">Uncharacterized protein</fullName>
    </submittedName>
</protein>
<dbReference type="AlphaFoldDB" id="A0A7U2I327"/>
<proteinExistence type="predicted"/>
<keyword evidence="2" id="KW-1185">Reference proteome</keyword>
<evidence type="ECO:0000313" key="2">
    <source>
        <dbReference type="Proteomes" id="UP000663193"/>
    </source>
</evidence>
<reference evidence="2" key="1">
    <citation type="journal article" date="2021" name="BMC Genomics">
        <title>Chromosome-level genome assembly and manually-curated proteome of model necrotroph Parastagonospora nodorum Sn15 reveals a genome-wide trove of candidate effector homologs, and redundancy of virulence-related functions within an accessory chromosome.</title>
        <authorList>
            <person name="Bertazzoni S."/>
            <person name="Jones D.A.B."/>
            <person name="Phan H.T."/>
            <person name="Tan K.-C."/>
            <person name="Hane J.K."/>
        </authorList>
    </citation>
    <scope>NUCLEOTIDE SEQUENCE [LARGE SCALE GENOMIC DNA]</scope>
    <source>
        <strain evidence="2">SN15 / ATCC MYA-4574 / FGSC 10173)</strain>
    </source>
</reference>
<evidence type="ECO:0000313" key="1">
    <source>
        <dbReference type="EMBL" id="QRD00005.1"/>
    </source>
</evidence>
<name>A0A7U2I327_PHANO</name>
<gene>
    <name evidence="1" type="ORF">JI435_414370</name>
</gene>
<dbReference type="EMBL" id="CP069032">
    <property type="protein sequence ID" value="QRD00005.1"/>
    <property type="molecule type" value="Genomic_DNA"/>
</dbReference>
<organism evidence="1 2">
    <name type="scientific">Phaeosphaeria nodorum (strain SN15 / ATCC MYA-4574 / FGSC 10173)</name>
    <name type="common">Glume blotch fungus</name>
    <name type="synonym">Parastagonospora nodorum</name>
    <dbReference type="NCBI Taxonomy" id="321614"/>
    <lineage>
        <taxon>Eukaryota</taxon>
        <taxon>Fungi</taxon>
        <taxon>Dikarya</taxon>
        <taxon>Ascomycota</taxon>
        <taxon>Pezizomycotina</taxon>
        <taxon>Dothideomycetes</taxon>
        <taxon>Pleosporomycetidae</taxon>
        <taxon>Pleosporales</taxon>
        <taxon>Pleosporineae</taxon>
        <taxon>Phaeosphaeriaceae</taxon>
        <taxon>Parastagonospora</taxon>
    </lineage>
</organism>
<dbReference type="VEuPathDB" id="FungiDB:JI435_414370"/>
<accession>A0A7U2I327</accession>